<gene>
    <name evidence="2" type="ORF">FUG_LOCUS562456</name>
    <name evidence="1" type="ORF">MDCFG202_LOCUS597949</name>
</gene>
<evidence type="ECO:0000313" key="1">
    <source>
        <dbReference type="EMBL" id="CAG2010535.1"/>
    </source>
</evidence>
<reference evidence="2" key="1">
    <citation type="submission" date="2019-04" db="EMBL/GenBank/DDBJ databases">
        <authorList>
            <person name="Melise S."/>
            <person name="Noan J."/>
            <person name="Okalmin O."/>
        </authorList>
    </citation>
    <scope>NUCLEOTIDE SEQUENCE</scope>
    <source>
        <strain evidence="2">FN9</strain>
    </source>
</reference>
<dbReference type="AlphaFoldDB" id="A0A4E9EQI2"/>
<name>A0A4E9EQI2_GIBZA</name>
<sequence>MHRTQAIEQTIGFPNHGRAIPIFFGDIKISLDDFYPQALPPSPKTYTTIFFVESLTNVAFYAVRREMAMP</sequence>
<protein>
    <submittedName>
        <fullName evidence="2">Uncharacterized protein</fullName>
    </submittedName>
</protein>
<dbReference type="Proteomes" id="UP000746612">
    <property type="component" value="Unassembled WGS sequence"/>
</dbReference>
<reference evidence="1" key="2">
    <citation type="submission" date="2021-03" db="EMBL/GenBank/DDBJ databases">
        <authorList>
            <person name="Alouane T."/>
            <person name="Langin T."/>
            <person name="Bonhomme L."/>
        </authorList>
    </citation>
    <scope>NUCLEOTIDE SEQUENCE</scope>
    <source>
        <strain evidence="1">MDC_Fg202</strain>
    </source>
</reference>
<dbReference type="EMBL" id="CAAKMV010000196">
    <property type="protein sequence ID" value="VIO64311.1"/>
    <property type="molecule type" value="Genomic_DNA"/>
</dbReference>
<accession>A0A4E9EQI2</accession>
<proteinExistence type="predicted"/>
<evidence type="ECO:0000313" key="2">
    <source>
        <dbReference type="EMBL" id="VIO64311.1"/>
    </source>
</evidence>
<organism evidence="2">
    <name type="scientific">Gibberella zeae</name>
    <name type="common">Wheat head blight fungus</name>
    <name type="synonym">Fusarium graminearum</name>
    <dbReference type="NCBI Taxonomy" id="5518"/>
    <lineage>
        <taxon>Eukaryota</taxon>
        <taxon>Fungi</taxon>
        <taxon>Dikarya</taxon>
        <taxon>Ascomycota</taxon>
        <taxon>Pezizomycotina</taxon>
        <taxon>Sordariomycetes</taxon>
        <taxon>Hypocreomycetidae</taxon>
        <taxon>Hypocreales</taxon>
        <taxon>Nectriaceae</taxon>
        <taxon>Fusarium</taxon>
    </lineage>
</organism>
<dbReference type="EMBL" id="CAJPIJ010000220">
    <property type="protein sequence ID" value="CAG2010535.1"/>
    <property type="molecule type" value="Genomic_DNA"/>
</dbReference>